<dbReference type="Pfam" id="PF00498">
    <property type="entry name" value="FHA"/>
    <property type="match status" value="1"/>
</dbReference>
<comment type="similarity">
    <text evidence="5">Belongs to the TRAFAC class myosin-kinesin ATPase superfamily. Kinesin family.</text>
</comment>
<evidence type="ECO:0000313" key="9">
    <source>
        <dbReference type="Proteomes" id="UP001152795"/>
    </source>
</evidence>
<dbReference type="InterPro" id="IPR000253">
    <property type="entry name" value="FHA_dom"/>
</dbReference>
<dbReference type="GO" id="GO:0003777">
    <property type="term" value="F:microtubule motor activity"/>
    <property type="evidence" value="ECO:0007669"/>
    <property type="project" value="InterPro"/>
</dbReference>
<keyword evidence="9" id="KW-1185">Reference proteome</keyword>
<dbReference type="Gene3D" id="2.30.29.30">
    <property type="entry name" value="Pleckstrin-homology domain (PH domain)/Phosphotyrosine-binding domain (PTB)"/>
    <property type="match status" value="1"/>
</dbReference>
<evidence type="ECO:0000256" key="1">
    <source>
        <dbReference type="ARBA" id="ARBA00022741"/>
    </source>
</evidence>
<dbReference type="Pfam" id="PF00225">
    <property type="entry name" value="Kinesin"/>
    <property type="match status" value="1"/>
</dbReference>
<sequence length="1229" mass="141886">MSSVRVAVRVRPLNGIEESQNCGVVVKADNSQVTVRNPESERAKTFTFDEVFSSGGDDPCYSQNQVRSVLGEHVLSAAFEGYNSCVFAYGQSGTGKTYAMFGNEEREGLIQQVNEEVFNKAASSDPDTSYRAEISFLEIYNECVNDLLARNNSQNNVMTRNNSLQVHDDPERGAYVEKLTKQIVTNPDEIKKMIEKGMKNRIALQSSDGLSRRSHTVFMLQFTQAKMADGVPSEKVSTLSFVDLAGTDRRHAKDDRTITPDEDNEVAVARSLQVFGQVISSLASKNKQLNGTEQADIEIPYKESALTLLLKDCLGGNCKTIMLATVSSADIHYNKTISTLRYANHTKNIMNKPSVNEEANVKLIKELQDEISGLKSQMEQEGKDIKSEKKLKDNEKLIRRLTGIWEEKWLKTKEIIKDQALEVTALGQGLKFETDEPHFITLGGGRLSVGVTMCPVKLGKTVIGLTTSDSKPDIALNGKGIEREHCIAEYDGETVMLYPKANLCSIDGVPITEPTKLPQGCMVCLGKSNYFRFNHPKEAKRIRENNPGNRFSIMPDKYYPEVDLAIEQRKREQQERDRLKEENTRLLEREKQHNEVLGRLEYEKKQLQDESSRLRNLERLQREEADKFKTRITAQIQELEEQRDELKSTKREEDKLLILEGKYNGHENDVPQVNGRYFEDEEEKLNKIQVLQAERVKLLEKDLEDQIVKLHETRDLELGKINAERERIDELAKQQQIALAQVEMERISLQEDREKDIKSLEEEKAKLEALEQERLEIIEKAFQEREQGKQEIQAEKQRLADLQNKYNDQLIGLEQSMLTTQEKMEKERQLEFEFFETEQLMLEELELKQREAAEQMERERKLIEAHYECERQEEKRKLEMEKLKLEEIKREHTSALRNVEEERKKLQLDRQRQQEQMVRDKVRLTNIEKKYKELLLRAEEEKVSLRNQLEKEKQEEFEKFRQEMLRTMSSASSLGRQSPTSSVSSSKRTNSSEDVGKKPAESDELVAEREKLRQQFEQVREQEERLLLKEREMASLNEKDLEYQKKIKDLETELEEERKRREESEKELEGREVVVIGNGRPPSSVHGDGRLSVVDLDLVRHLLSTGHLLDNCPSVNVTPSCCRGYLEKKGGKIKISWKKRWFVFDRRMKALVYYKDQSKKEPRAIIYFQAIQEVYVDHDGETRGNLGKSSFCVKTPLKTYTIAADNALAMSVWIDVLLTGREGTALLNN</sequence>
<dbReference type="GO" id="GO:0010970">
    <property type="term" value="P:transport along microtubule"/>
    <property type="evidence" value="ECO:0007669"/>
    <property type="project" value="UniProtKB-ARBA"/>
</dbReference>
<dbReference type="Pfam" id="PF00169">
    <property type="entry name" value="PH"/>
    <property type="match status" value="1"/>
</dbReference>
<dbReference type="SUPFAM" id="SSF52540">
    <property type="entry name" value="P-loop containing nucleoside triphosphate hydrolases"/>
    <property type="match status" value="1"/>
</dbReference>
<evidence type="ECO:0000256" key="7">
    <source>
        <dbReference type="SAM" id="MobiDB-lite"/>
    </source>
</evidence>
<dbReference type="Gene3D" id="2.60.200.20">
    <property type="match status" value="1"/>
</dbReference>
<feature type="coiled-coil region" evidence="6">
    <location>
        <begin position="835"/>
        <end position="955"/>
    </location>
</feature>
<feature type="coiled-coil region" evidence="6">
    <location>
        <begin position="562"/>
        <end position="809"/>
    </location>
</feature>
<feature type="compositionally biased region" description="Basic and acidic residues" evidence="7">
    <location>
        <begin position="990"/>
        <end position="1006"/>
    </location>
</feature>
<dbReference type="InterPro" id="IPR027417">
    <property type="entry name" value="P-loop_NTPase"/>
</dbReference>
<keyword evidence="3 6" id="KW-0175">Coiled coil</keyword>
<keyword evidence="4 5" id="KW-0505">Motor protein</keyword>
<dbReference type="Proteomes" id="UP001152795">
    <property type="component" value="Unassembled WGS sequence"/>
</dbReference>
<evidence type="ECO:0000256" key="5">
    <source>
        <dbReference type="PROSITE-ProRule" id="PRU00283"/>
    </source>
</evidence>
<dbReference type="InterPro" id="IPR001752">
    <property type="entry name" value="Kinesin_motor_dom"/>
</dbReference>
<feature type="binding site" evidence="5">
    <location>
        <begin position="90"/>
        <end position="97"/>
    </location>
    <ligand>
        <name>ATP</name>
        <dbReference type="ChEBI" id="CHEBI:30616"/>
    </ligand>
</feature>
<dbReference type="EMBL" id="CACRXK020000189">
    <property type="protein sequence ID" value="CAB3979351.1"/>
    <property type="molecule type" value="Genomic_DNA"/>
</dbReference>
<dbReference type="SMART" id="SM00129">
    <property type="entry name" value="KISc"/>
    <property type="match status" value="1"/>
</dbReference>
<dbReference type="PANTHER" id="PTHR47117">
    <property type="entry name" value="STAR-RELATED LIPID TRANSFER PROTEIN 9"/>
    <property type="match status" value="1"/>
</dbReference>
<proteinExistence type="inferred from homology"/>
<keyword evidence="1 5" id="KW-0547">Nucleotide-binding</keyword>
<feature type="region of interest" description="Disordered" evidence="7">
    <location>
        <begin position="968"/>
        <end position="1006"/>
    </location>
</feature>
<evidence type="ECO:0000313" key="8">
    <source>
        <dbReference type="EMBL" id="CAB3979351.1"/>
    </source>
</evidence>
<dbReference type="InterPro" id="IPR011993">
    <property type="entry name" value="PH-like_dom_sf"/>
</dbReference>
<dbReference type="InterPro" id="IPR008984">
    <property type="entry name" value="SMAD_FHA_dom_sf"/>
</dbReference>
<dbReference type="OrthoDB" id="6020705at2759"/>
<keyword evidence="2 5" id="KW-0067">ATP-binding</keyword>
<feature type="compositionally biased region" description="Low complexity" evidence="7">
    <location>
        <begin position="978"/>
        <end position="989"/>
    </location>
</feature>
<dbReference type="AlphaFoldDB" id="A0A6S7FZP0"/>
<evidence type="ECO:0000256" key="2">
    <source>
        <dbReference type="ARBA" id="ARBA00022840"/>
    </source>
</evidence>
<comment type="caution">
    <text evidence="8">The sequence shown here is derived from an EMBL/GenBank/DDBJ whole genome shotgun (WGS) entry which is preliminary data.</text>
</comment>
<protein>
    <submittedName>
        <fullName evidence="8">Kinesin KIF16B</fullName>
    </submittedName>
</protein>
<dbReference type="PROSITE" id="PS50067">
    <property type="entry name" value="KINESIN_MOTOR_2"/>
    <property type="match status" value="1"/>
</dbReference>
<dbReference type="SUPFAM" id="SSF50729">
    <property type="entry name" value="PH domain-like"/>
    <property type="match status" value="1"/>
</dbReference>
<evidence type="ECO:0000256" key="6">
    <source>
        <dbReference type="SAM" id="Coils"/>
    </source>
</evidence>
<feature type="compositionally biased region" description="Polar residues" evidence="7">
    <location>
        <begin position="968"/>
        <end position="977"/>
    </location>
</feature>
<organism evidence="8 9">
    <name type="scientific">Paramuricea clavata</name>
    <name type="common">Red gorgonian</name>
    <name type="synonym">Violescent sea-whip</name>
    <dbReference type="NCBI Taxonomy" id="317549"/>
    <lineage>
        <taxon>Eukaryota</taxon>
        <taxon>Metazoa</taxon>
        <taxon>Cnidaria</taxon>
        <taxon>Anthozoa</taxon>
        <taxon>Octocorallia</taxon>
        <taxon>Malacalcyonacea</taxon>
        <taxon>Plexauridae</taxon>
        <taxon>Paramuricea</taxon>
    </lineage>
</organism>
<evidence type="ECO:0000256" key="4">
    <source>
        <dbReference type="ARBA" id="ARBA00023175"/>
    </source>
</evidence>
<dbReference type="InterPro" id="IPR036961">
    <property type="entry name" value="Kinesin_motor_dom_sf"/>
</dbReference>
<dbReference type="GO" id="GO:0008017">
    <property type="term" value="F:microtubule binding"/>
    <property type="evidence" value="ECO:0007669"/>
    <property type="project" value="InterPro"/>
</dbReference>
<evidence type="ECO:0000256" key="3">
    <source>
        <dbReference type="ARBA" id="ARBA00023054"/>
    </source>
</evidence>
<dbReference type="GO" id="GO:0005524">
    <property type="term" value="F:ATP binding"/>
    <property type="evidence" value="ECO:0007669"/>
    <property type="project" value="UniProtKB-UniRule"/>
</dbReference>
<dbReference type="PRINTS" id="PR00380">
    <property type="entry name" value="KINESINHEAVY"/>
</dbReference>
<accession>A0A6S7FZP0</accession>
<dbReference type="PROSITE" id="PS50003">
    <property type="entry name" value="PH_DOMAIN"/>
    <property type="match status" value="1"/>
</dbReference>
<reference evidence="8" key="1">
    <citation type="submission" date="2020-04" db="EMBL/GenBank/DDBJ databases">
        <authorList>
            <person name="Alioto T."/>
            <person name="Alioto T."/>
            <person name="Gomez Garrido J."/>
        </authorList>
    </citation>
    <scope>NUCLEOTIDE SEQUENCE</scope>
    <source>
        <strain evidence="8">A484AB</strain>
    </source>
</reference>
<gene>
    <name evidence="8" type="ORF">PACLA_8A019148</name>
</gene>
<dbReference type="Gene3D" id="3.40.850.10">
    <property type="entry name" value="Kinesin motor domain"/>
    <property type="match status" value="1"/>
</dbReference>
<name>A0A6S7FZP0_PARCT</name>
<dbReference type="InterPro" id="IPR001849">
    <property type="entry name" value="PH_domain"/>
</dbReference>
<dbReference type="PANTHER" id="PTHR47117:SF6">
    <property type="entry name" value="KINESIN-LIKE PROTEIN KIF16B"/>
    <property type="match status" value="1"/>
</dbReference>
<dbReference type="SUPFAM" id="SSF49879">
    <property type="entry name" value="SMAD/FHA domain"/>
    <property type="match status" value="1"/>
</dbReference>
<dbReference type="FunFam" id="2.60.200.20:FF:000004">
    <property type="entry name" value="pleckstrin homology-like domain family B member 1 isoform X1"/>
    <property type="match status" value="1"/>
</dbReference>
<dbReference type="SMART" id="SM00233">
    <property type="entry name" value="PH"/>
    <property type="match status" value="1"/>
</dbReference>